<proteinExistence type="inferred from homology"/>
<keyword evidence="3 4" id="KW-0808">Transferase</keyword>
<name>A0A0B4GV42_METGA</name>
<sequence>MAISQKPTWLHNVSSLVSGRSNRILPILIAIGVVTLIIKHSSFDLPSYQSSLSQDKLSIQSRTLARAGNSTLGFSSIQFINLKTRFDRLDAATLQAYLSGLDISEAAGVESDHIHDAGMPPTHRIGAIRDGEKGCWRAHANVSFCPANHGQSVRPDILEIWSRMLRDKSPAVLIIESDAAWDINIRDIMSTLNLHFTDLLGRLHSRPIHDAAWNARRSHDTSHDSLQLNPNDPWHSRHWDMLSLGQCFESPVNSNVSLSYPDKHVAEGKDYFGQKMGHDRVVRLSGGIVCTTAYAVSQTGAAKLLLRSSVDLDNPVDLLMRLMTMSGDLTVYSVMPTIFAQWEYVEKIGMKERGANSDINGVKSDGEIDMTGWADVNKTGSVWQDKQGHPDIAFENMALEKAWSLILPNASLADSQEHEDEGN</sequence>
<protein>
    <submittedName>
        <fullName evidence="4">Glycosyl transferase, family 25</fullName>
    </submittedName>
</protein>
<reference evidence="4 5" key="1">
    <citation type="journal article" date="2014" name="Proc. Natl. Acad. Sci. U.S.A.">
        <title>Trajectory and genomic determinants of fungal-pathogen speciation and host adaptation.</title>
        <authorList>
            <person name="Hu X."/>
            <person name="Xiao G."/>
            <person name="Zheng P."/>
            <person name="Shang Y."/>
            <person name="Su Y."/>
            <person name="Zhang X."/>
            <person name="Liu X."/>
            <person name="Zhan S."/>
            <person name="St Leger R.J."/>
            <person name="Wang C."/>
        </authorList>
    </citation>
    <scope>NUCLEOTIDE SEQUENCE [LARGE SCALE GENOMIC DNA]</scope>
    <source>
        <strain evidence="4 5">ARSEF 977</strain>
    </source>
</reference>
<gene>
    <name evidence="4" type="ORF">MGU_01380</name>
</gene>
<comment type="caution">
    <text evidence="4">The sequence shown here is derived from an EMBL/GenBank/DDBJ whole genome shotgun (WGS) entry which is preliminary data.</text>
</comment>
<keyword evidence="2" id="KW-0328">Glycosyltransferase</keyword>
<dbReference type="OrthoDB" id="47375at2759"/>
<dbReference type="InterPro" id="IPR050757">
    <property type="entry name" value="Collagen_mod_GT25"/>
</dbReference>
<dbReference type="GO" id="GO:0016740">
    <property type="term" value="F:transferase activity"/>
    <property type="evidence" value="ECO:0007669"/>
    <property type="project" value="UniProtKB-KW"/>
</dbReference>
<dbReference type="PANTHER" id="PTHR10730">
    <property type="entry name" value="PROCOLLAGEN-LYSINE,2-OXOGLUTARATE 5-DIOXYGENASE/GLYCOSYLTRANSFERASE 25 FAMILY MEMBER"/>
    <property type="match status" value="1"/>
</dbReference>
<dbReference type="Proteomes" id="UP000031192">
    <property type="component" value="Unassembled WGS sequence"/>
</dbReference>
<dbReference type="EMBL" id="AZNH01000003">
    <property type="protein sequence ID" value="KID91410.1"/>
    <property type="molecule type" value="Genomic_DNA"/>
</dbReference>
<evidence type="ECO:0000313" key="4">
    <source>
        <dbReference type="EMBL" id="KID91410.1"/>
    </source>
</evidence>
<evidence type="ECO:0000256" key="3">
    <source>
        <dbReference type="ARBA" id="ARBA00022679"/>
    </source>
</evidence>
<dbReference type="HOGENOM" id="CLU_032992_0_0_1"/>
<evidence type="ECO:0000256" key="1">
    <source>
        <dbReference type="ARBA" id="ARBA00006721"/>
    </source>
</evidence>
<accession>A0A0B4GV42</accession>
<dbReference type="AlphaFoldDB" id="A0A0B4GV42"/>
<keyword evidence="5" id="KW-1185">Reference proteome</keyword>
<evidence type="ECO:0000256" key="2">
    <source>
        <dbReference type="ARBA" id="ARBA00022676"/>
    </source>
</evidence>
<organism evidence="4 5">
    <name type="scientific">Metarhizium guizhouense (strain ARSEF 977)</name>
    <dbReference type="NCBI Taxonomy" id="1276136"/>
    <lineage>
        <taxon>Eukaryota</taxon>
        <taxon>Fungi</taxon>
        <taxon>Dikarya</taxon>
        <taxon>Ascomycota</taxon>
        <taxon>Pezizomycotina</taxon>
        <taxon>Sordariomycetes</taxon>
        <taxon>Hypocreomycetidae</taxon>
        <taxon>Hypocreales</taxon>
        <taxon>Clavicipitaceae</taxon>
        <taxon>Metarhizium</taxon>
    </lineage>
</organism>
<dbReference type="PANTHER" id="PTHR10730:SF53">
    <property type="entry name" value="GLYCOSYLTRANSFERASE 25 FAMILY MEMBER"/>
    <property type="match status" value="1"/>
</dbReference>
<evidence type="ECO:0000313" key="5">
    <source>
        <dbReference type="Proteomes" id="UP000031192"/>
    </source>
</evidence>
<comment type="similarity">
    <text evidence="1">Belongs to the glycosyltransferase 25 family.</text>
</comment>